<evidence type="ECO:0000313" key="3">
    <source>
        <dbReference type="WBParaSite" id="Gr19_v10_g910.t1"/>
    </source>
</evidence>
<evidence type="ECO:0000256" key="1">
    <source>
        <dbReference type="SAM" id="MobiDB-lite"/>
    </source>
</evidence>
<feature type="compositionally biased region" description="Gly residues" evidence="1">
    <location>
        <begin position="107"/>
        <end position="118"/>
    </location>
</feature>
<reference evidence="3" key="1">
    <citation type="submission" date="2022-11" db="UniProtKB">
        <authorList>
            <consortium name="WormBaseParasite"/>
        </authorList>
    </citation>
    <scope>IDENTIFICATION</scope>
</reference>
<feature type="region of interest" description="Disordered" evidence="1">
    <location>
        <begin position="1"/>
        <end position="169"/>
    </location>
</feature>
<name>A0A914IAT5_GLORO</name>
<accession>A0A914IAT5</accession>
<dbReference type="AlphaFoldDB" id="A0A914IAT5"/>
<feature type="compositionally biased region" description="Basic and acidic residues" evidence="1">
    <location>
        <begin position="27"/>
        <end position="56"/>
    </location>
</feature>
<proteinExistence type="predicted"/>
<feature type="compositionally biased region" description="Basic and acidic residues" evidence="1">
    <location>
        <begin position="1"/>
        <end position="19"/>
    </location>
</feature>
<feature type="compositionally biased region" description="Polar residues" evidence="1">
    <location>
        <begin position="152"/>
        <end position="169"/>
    </location>
</feature>
<protein>
    <submittedName>
        <fullName evidence="3">Uncharacterized protein</fullName>
    </submittedName>
</protein>
<evidence type="ECO:0000313" key="2">
    <source>
        <dbReference type="Proteomes" id="UP000887572"/>
    </source>
</evidence>
<feature type="compositionally biased region" description="Low complexity" evidence="1">
    <location>
        <begin position="95"/>
        <end position="106"/>
    </location>
</feature>
<dbReference type="Proteomes" id="UP000887572">
    <property type="component" value="Unplaced"/>
</dbReference>
<keyword evidence="2" id="KW-1185">Reference proteome</keyword>
<sequence length="169" mass="18631">MNGREDRKGGTDGKKEKNGRGKKRKKEQMNERKGRQERRKEWKEERNGGVKVKKDPGAQTTCPGCRRGYRLGIDVVDPPPPPEGRRRSGAPPPANDNGNNNNNNNGGAVGGGGGGGAGVPSKTTLNVNSDKEMPTEVQLCRRGKPLRVQPGFDQQTPQRRRMTNWQFCE</sequence>
<organism evidence="2 3">
    <name type="scientific">Globodera rostochiensis</name>
    <name type="common">Golden nematode worm</name>
    <name type="synonym">Heterodera rostochiensis</name>
    <dbReference type="NCBI Taxonomy" id="31243"/>
    <lineage>
        <taxon>Eukaryota</taxon>
        <taxon>Metazoa</taxon>
        <taxon>Ecdysozoa</taxon>
        <taxon>Nematoda</taxon>
        <taxon>Chromadorea</taxon>
        <taxon>Rhabditida</taxon>
        <taxon>Tylenchina</taxon>
        <taxon>Tylenchomorpha</taxon>
        <taxon>Tylenchoidea</taxon>
        <taxon>Heteroderidae</taxon>
        <taxon>Heteroderinae</taxon>
        <taxon>Globodera</taxon>
    </lineage>
</organism>
<dbReference type="WBParaSite" id="Gr19_v10_g910.t1">
    <property type="protein sequence ID" value="Gr19_v10_g910.t1"/>
    <property type="gene ID" value="Gr19_v10_g910"/>
</dbReference>